<dbReference type="Gene3D" id="2.60.40.150">
    <property type="entry name" value="C2 domain"/>
    <property type="match status" value="2"/>
</dbReference>
<dbReference type="GO" id="GO:0030276">
    <property type="term" value="F:clathrin binding"/>
    <property type="evidence" value="ECO:0007669"/>
    <property type="project" value="TreeGrafter"/>
</dbReference>
<evidence type="ECO:0000313" key="5">
    <source>
        <dbReference type="RefSeq" id="XP_022092800.1"/>
    </source>
</evidence>
<dbReference type="RefSeq" id="XP_022092803.1">
    <property type="nucleotide sequence ID" value="XM_022237111.1"/>
</dbReference>
<sequence>MGIIAVLDMLCCCCEGWRRKLKNSESTTAIIQSPVKSPARSPAKHHHKRSASTPSERAFHFLVTNPVGRTELRHVQPGTDPYYSEEDSPSSAEEVSKSSEDIRRNTLSAPPTPERKRKRSLESVRYSCELGQIQPELYVTEDTGYSKPVLVSSGKKNKKDEEVAEEVYGTISLAIKYEQHRQRVTVHLYNVTDLPAKGQREGADTVVHGCLLPDEKLVLKSKVVKETLNPIFDDSMEFAIDQAKDFSQQAVRLSVFDTENCSKLCAIGHTVIPLSDCDMDGKQKELKKKLQKKAEIVGDLGRLYLSLAYLPSQDRLSCFIVRARGIVPEKGTNVENLETFVKVCLMCGSEKVKSRRTPPARGTTDPVFTESLSFVLPMSFMADSFLLIQVMQKGHNFKKDSVIGQLILGPYTYTQGRSLSHWGKMLSTREASKQWHALYL</sequence>
<dbReference type="SUPFAM" id="SSF49562">
    <property type="entry name" value="C2 domain (Calcium/lipid-binding domain, CaLB)"/>
    <property type="match status" value="2"/>
</dbReference>
<proteinExistence type="predicted"/>
<evidence type="ECO:0000259" key="2">
    <source>
        <dbReference type="PROSITE" id="PS50004"/>
    </source>
</evidence>
<name>A0A8B7YMV1_ACAPL</name>
<dbReference type="OrthoDB" id="10259057at2759"/>
<protein>
    <submittedName>
        <fullName evidence="4 5">Synaptotagmin-15-like</fullName>
    </submittedName>
</protein>
<dbReference type="GO" id="GO:0017156">
    <property type="term" value="P:calcium-ion regulated exocytosis"/>
    <property type="evidence" value="ECO:0007669"/>
    <property type="project" value="TreeGrafter"/>
</dbReference>
<dbReference type="RefSeq" id="XP_022092799.1">
    <property type="nucleotide sequence ID" value="XM_022237107.1"/>
</dbReference>
<dbReference type="GO" id="GO:0005544">
    <property type="term" value="F:calcium-dependent phospholipid binding"/>
    <property type="evidence" value="ECO:0007669"/>
    <property type="project" value="TreeGrafter"/>
</dbReference>
<dbReference type="GO" id="GO:0070382">
    <property type="term" value="C:exocytic vesicle"/>
    <property type="evidence" value="ECO:0007669"/>
    <property type="project" value="TreeGrafter"/>
</dbReference>
<dbReference type="RefSeq" id="XP_022092801.1">
    <property type="nucleotide sequence ID" value="XM_022237109.1"/>
</dbReference>
<dbReference type="RefSeq" id="XP_022092802.1">
    <property type="nucleotide sequence ID" value="XM_022237110.1"/>
</dbReference>
<dbReference type="RefSeq" id="XP_022092805.1">
    <property type="nucleotide sequence ID" value="XM_022237113.1"/>
</dbReference>
<dbReference type="AlphaFoldDB" id="A0A8B7YMV1"/>
<dbReference type="RefSeq" id="XP_022092804.1">
    <property type="nucleotide sequence ID" value="XM_022237112.1"/>
</dbReference>
<dbReference type="GO" id="GO:0001786">
    <property type="term" value="F:phosphatidylserine binding"/>
    <property type="evidence" value="ECO:0007669"/>
    <property type="project" value="TreeGrafter"/>
</dbReference>
<evidence type="ECO:0000313" key="8">
    <source>
        <dbReference type="RefSeq" id="XP_022092803.1"/>
    </source>
</evidence>
<keyword evidence="3" id="KW-1185">Reference proteome</keyword>
<evidence type="ECO:0000313" key="7">
    <source>
        <dbReference type="RefSeq" id="XP_022092802.1"/>
    </source>
</evidence>
<dbReference type="PROSITE" id="PS50004">
    <property type="entry name" value="C2"/>
    <property type="match status" value="2"/>
</dbReference>
<accession>A0A8B7YMV1</accession>
<dbReference type="GO" id="GO:0000149">
    <property type="term" value="F:SNARE binding"/>
    <property type="evidence" value="ECO:0007669"/>
    <property type="project" value="TreeGrafter"/>
</dbReference>
<dbReference type="GO" id="GO:0005509">
    <property type="term" value="F:calcium ion binding"/>
    <property type="evidence" value="ECO:0007669"/>
    <property type="project" value="TreeGrafter"/>
</dbReference>
<dbReference type="PANTHER" id="PTHR10024">
    <property type="entry name" value="SYNAPTOTAGMIN"/>
    <property type="match status" value="1"/>
</dbReference>
<evidence type="ECO:0000256" key="1">
    <source>
        <dbReference type="SAM" id="MobiDB-lite"/>
    </source>
</evidence>
<feature type="region of interest" description="Disordered" evidence="1">
    <location>
        <begin position="25"/>
        <end position="122"/>
    </location>
</feature>
<evidence type="ECO:0000313" key="4">
    <source>
        <dbReference type="RefSeq" id="XP_022092799.1"/>
    </source>
</evidence>
<dbReference type="RefSeq" id="XP_022092800.1">
    <property type="nucleotide sequence ID" value="XM_022237108.1"/>
</dbReference>
<dbReference type="PANTHER" id="PTHR10024:SF234">
    <property type="entry name" value="SYNAPTOTAGMIN-15-RELATED"/>
    <property type="match status" value="1"/>
</dbReference>
<feature type="compositionally biased region" description="Basic and acidic residues" evidence="1">
    <location>
        <begin position="94"/>
        <end position="104"/>
    </location>
</feature>
<organism evidence="3 6">
    <name type="scientific">Acanthaster planci</name>
    <name type="common">Crown-of-thorns starfish</name>
    <dbReference type="NCBI Taxonomy" id="133434"/>
    <lineage>
        <taxon>Eukaryota</taxon>
        <taxon>Metazoa</taxon>
        <taxon>Echinodermata</taxon>
        <taxon>Eleutherozoa</taxon>
        <taxon>Asterozoa</taxon>
        <taxon>Asteroidea</taxon>
        <taxon>Valvatacea</taxon>
        <taxon>Valvatida</taxon>
        <taxon>Acanthasteridae</taxon>
        <taxon>Acanthaster</taxon>
    </lineage>
</organism>
<feature type="domain" description="C2" evidence="2">
    <location>
        <begin position="299"/>
        <end position="423"/>
    </location>
</feature>
<dbReference type="GeneID" id="110980436"/>
<dbReference type="InterPro" id="IPR000008">
    <property type="entry name" value="C2_dom"/>
</dbReference>
<dbReference type="InterPro" id="IPR035892">
    <property type="entry name" value="C2_domain_sf"/>
</dbReference>
<reference evidence="4 5" key="1">
    <citation type="submission" date="2025-04" db="UniProtKB">
        <authorList>
            <consortium name="RefSeq"/>
        </authorList>
    </citation>
    <scope>IDENTIFICATION</scope>
</reference>
<gene>
    <name evidence="4 5 6 7 8 9 10" type="primary">LOC110980436</name>
</gene>
<feature type="domain" description="C2" evidence="2">
    <location>
        <begin position="167"/>
        <end position="287"/>
    </location>
</feature>
<dbReference type="KEGG" id="aplc:110980436"/>
<evidence type="ECO:0000313" key="10">
    <source>
        <dbReference type="RefSeq" id="XP_022092805.1"/>
    </source>
</evidence>
<evidence type="ECO:0000313" key="6">
    <source>
        <dbReference type="RefSeq" id="XP_022092801.1"/>
    </source>
</evidence>
<dbReference type="Pfam" id="PF00168">
    <property type="entry name" value="C2"/>
    <property type="match status" value="2"/>
</dbReference>
<feature type="compositionally biased region" description="Polar residues" evidence="1">
    <location>
        <begin position="25"/>
        <end position="35"/>
    </location>
</feature>
<evidence type="ECO:0000313" key="9">
    <source>
        <dbReference type="RefSeq" id="XP_022092804.1"/>
    </source>
</evidence>
<dbReference type="OMA" id="ASKQWHA"/>
<dbReference type="GO" id="GO:0005886">
    <property type="term" value="C:plasma membrane"/>
    <property type="evidence" value="ECO:0007669"/>
    <property type="project" value="TreeGrafter"/>
</dbReference>
<dbReference type="Proteomes" id="UP000694845">
    <property type="component" value="Unplaced"/>
</dbReference>
<dbReference type="SMART" id="SM00239">
    <property type="entry name" value="C2"/>
    <property type="match status" value="2"/>
</dbReference>
<evidence type="ECO:0000313" key="3">
    <source>
        <dbReference type="Proteomes" id="UP000694845"/>
    </source>
</evidence>